<evidence type="ECO:0000256" key="1">
    <source>
        <dbReference type="ARBA" id="ARBA00007261"/>
    </source>
</evidence>
<feature type="region of interest" description="Disordered" evidence="7">
    <location>
        <begin position="80"/>
        <end position="111"/>
    </location>
</feature>
<sequence>MVPPNSNECGGGTDGASGPSPSRVDSASSSDVDDGGVIIGPDLNPTRSTLDRKVYRQIILKNNGLRAVLISDTVAMGQKEEHGTFGGDDSGYDSESSSVIEDTEGQHDENAEGNMDLEIEEEEEEEDAVFDLDEDSNYDDDNGHGGAEGIRHAAAALAVGVGSYHDPGSVQGIAHFLEHMLFMGTEKYPTENAYDSFLSRVGGSNNAYTEMEHTLYHFEVPQEKLWESLDMFAQFFVSPLLLKEAAGRELNAIESEFQLSKNADDCRLQQVQCHTGKRKEDHPFGNFSWGNMKSLKEDPESNGVDVMAELRKFYEQVR</sequence>
<dbReference type="InterPro" id="IPR011765">
    <property type="entry name" value="Pept_M16_N"/>
</dbReference>
<evidence type="ECO:0000256" key="2">
    <source>
        <dbReference type="ARBA" id="ARBA00022670"/>
    </source>
</evidence>
<dbReference type="AlphaFoldDB" id="A0A7S4IA98"/>
<dbReference type="GO" id="GO:0006508">
    <property type="term" value="P:proteolysis"/>
    <property type="evidence" value="ECO:0007669"/>
    <property type="project" value="UniProtKB-KW"/>
</dbReference>
<keyword evidence="4" id="KW-0378">Hydrolase</keyword>
<evidence type="ECO:0000313" key="9">
    <source>
        <dbReference type="EMBL" id="CAE2223353.1"/>
    </source>
</evidence>
<evidence type="ECO:0000259" key="8">
    <source>
        <dbReference type="Pfam" id="PF00675"/>
    </source>
</evidence>
<dbReference type="Pfam" id="PF00675">
    <property type="entry name" value="Peptidase_M16"/>
    <property type="match status" value="1"/>
</dbReference>
<dbReference type="PANTHER" id="PTHR43690:SF18">
    <property type="entry name" value="INSULIN-DEGRADING ENZYME-RELATED"/>
    <property type="match status" value="1"/>
</dbReference>
<evidence type="ECO:0000256" key="3">
    <source>
        <dbReference type="ARBA" id="ARBA00022723"/>
    </source>
</evidence>
<dbReference type="Gene3D" id="3.30.830.10">
    <property type="entry name" value="Metalloenzyme, LuxS/M16 peptidase-like"/>
    <property type="match status" value="1"/>
</dbReference>
<protein>
    <recommendedName>
        <fullName evidence="8">Peptidase M16 N-terminal domain-containing protein</fullName>
    </recommendedName>
</protein>
<evidence type="ECO:0000256" key="7">
    <source>
        <dbReference type="SAM" id="MobiDB-lite"/>
    </source>
</evidence>
<accession>A0A7S4IA98</accession>
<keyword evidence="2" id="KW-0645">Protease</keyword>
<feature type="domain" description="Peptidase M16 N-terminal" evidence="8">
    <location>
        <begin position="152"/>
        <end position="264"/>
    </location>
</feature>
<dbReference type="InterPro" id="IPR011249">
    <property type="entry name" value="Metalloenz_LuxS/M16"/>
</dbReference>
<feature type="region of interest" description="Disordered" evidence="7">
    <location>
        <begin position="1"/>
        <end position="47"/>
    </location>
</feature>
<gene>
    <name evidence="9" type="ORF">OAUR00152_LOCUS9252</name>
</gene>
<dbReference type="PROSITE" id="PS00143">
    <property type="entry name" value="INSULINASE"/>
    <property type="match status" value="1"/>
</dbReference>
<reference evidence="9" key="1">
    <citation type="submission" date="2021-01" db="EMBL/GenBank/DDBJ databases">
        <authorList>
            <person name="Corre E."/>
            <person name="Pelletier E."/>
            <person name="Niang G."/>
            <person name="Scheremetjew M."/>
            <person name="Finn R."/>
            <person name="Kale V."/>
            <person name="Holt S."/>
            <person name="Cochrane G."/>
            <person name="Meng A."/>
            <person name="Brown T."/>
            <person name="Cohen L."/>
        </authorList>
    </citation>
    <scope>NUCLEOTIDE SEQUENCE</scope>
    <source>
        <strain evidence="9">Isolate 1302-5</strain>
    </source>
</reference>
<comment type="similarity">
    <text evidence="1">Belongs to the peptidase M16 family.</text>
</comment>
<evidence type="ECO:0000256" key="6">
    <source>
        <dbReference type="ARBA" id="ARBA00023049"/>
    </source>
</evidence>
<dbReference type="SUPFAM" id="SSF63411">
    <property type="entry name" value="LuxS/MPP-like metallohydrolase"/>
    <property type="match status" value="1"/>
</dbReference>
<dbReference type="EMBL" id="HBKQ01013432">
    <property type="protein sequence ID" value="CAE2223353.1"/>
    <property type="molecule type" value="Transcribed_RNA"/>
</dbReference>
<dbReference type="InterPro" id="IPR001431">
    <property type="entry name" value="Pept_M16_Zn_BS"/>
</dbReference>
<organism evidence="9">
    <name type="scientific">Odontella aurita</name>
    <dbReference type="NCBI Taxonomy" id="265563"/>
    <lineage>
        <taxon>Eukaryota</taxon>
        <taxon>Sar</taxon>
        <taxon>Stramenopiles</taxon>
        <taxon>Ochrophyta</taxon>
        <taxon>Bacillariophyta</taxon>
        <taxon>Mediophyceae</taxon>
        <taxon>Biddulphiophycidae</taxon>
        <taxon>Eupodiscales</taxon>
        <taxon>Odontellaceae</taxon>
        <taxon>Odontella</taxon>
    </lineage>
</organism>
<keyword evidence="6" id="KW-0482">Metalloprotease</keyword>
<evidence type="ECO:0000256" key="5">
    <source>
        <dbReference type="ARBA" id="ARBA00022833"/>
    </source>
</evidence>
<name>A0A7S4IA98_9STRA</name>
<evidence type="ECO:0000256" key="4">
    <source>
        <dbReference type="ARBA" id="ARBA00022801"/>
    </source>
</evidence>
<keyword evidence="5" id="KW-0862">Zinc</keyword>
<proteinExistence type="inferred from homology"/>
<dbReference type="GO" id="GO:0004222">
    <property type="term" value="F:metalloendopeptidase activity"/>
    <property type="evidence" value="ECO:0007669"/>
    <property type="project" value="InterPro"/>
</dbReference>
<keyword evidence="3" id="KW-0479">Metal-binding</keyword>
<dbReference type="GO" id="GO:0046872">
    <property type="term" value="F:metal ion binding"/>
    <property type="evidence" value="ECO:0007669"/>
    <property type="project" value="UniProtKB-KW"/>
</dbReference>
<dbReference type="InterPro" id="IPR050626">
    <property type="entry name" value="Peptidase_M16"/>
</dbReference>
<feature type="compositionally biased region" description="Low complexity" evidence="7">
    <location>
        <begin position="17"/>
        <end position="42"/>
    </location>
</feature>
<dbReference type="PANTHER" id="PTHR43690">
    <property type="entry name" value="NARDILYSIN"/>
    <property type="match status" value="1"/>
</dbReference>